<dbReference type="EMBL" id="JACSEA010000022">
    <property type="protein sequence ID" value="KAF7380257.1"/>
    <property type="molecule type" value="Genomic_DNA"/>
</dbReference>
<evidence type="ECO:0000313" key="1">
    <source>
        <dbReference type="EMBL" id="KAF7380257.1"/>
    </source>
</evidence>
<evidence type="ECO:0000313" key="2">
    <source>
        <dbReference type="Proteomes" id="UP000614350"/>
    </source>
</evidence>
<gene>
    <name evidence="1" type="ORF">HZH66_014612</name>
</gene>
<organism evidence="1 2">
    <name type="scientific">Vespula vulgaris</name>
    <name type="common">Yellow jacket</name>
    <name type="synonym">Wasp</name>
    <dbReference type="NCBI Taxonomy" id="7454"/>
    <lineage>
        <taxon>Eukaryota</taxon>
        <taxon>Metazoa</taxon>
        <taxon>Ecdysozoa</taxon>
        <taxon>Arthropoda</taxon>
        <taxon>Hexapoda</taxon>
        <taxon>Insecta</taxon>
        <taxon>Pterygota</taxon>
        <taxon>Neoptera</taxon>
        <taxon>Endopterygota</taxon>
        <taxon>Hymenoptera</taxon>
        <taxon>Apocrita</taxon>
        <taxon>Aculeata</taxon>
        <taxon>Vespoidea</taxon>
        <taxon>Vespidae</taxon>
        <taxon>Vespinae</taxon>
        <taxon>Vespula</taxon>
    </lineage>
</organism>
<protein>
    <submittedName>
        <fullName evidence="1">Uncharacterized protein</fullName>
    </submittedName>
</protein>
<dbReference type="Proteomes" id="UP000614350">
    <property type="component" value="Unassembled WGS sequence"/>
</dbReference>
<keyword evidence="2" id="KW-1185">Reference proteome</keyword>
<accession>A0A834J234</accession>
<reference evidence="1" key="1">
    <citation type="journal article" date="2020" name="G3 (Bethesda)">
        <title>High-Quality Assemblies for Three Invasive Social Wasps from the &lt;i&gt;Vespula&lt;/i&gt; Genus.</title>
        <authorList>
            <person name="Harrop T.W.R."/>
            <person name="Guhlin J."/>
            <person name="McLaughlin G.M."/>
            <person name="Permina E."/>
            <person name="Stockwell P."/>
            <person name="Gilligan J."/>
            <person name="Le Lec M.F."/>
            <person name="Gruber M.A.M."/>
            <person name="Quinn O."/>
            <person name="Lovegrove M."/>
            <person name="Duncan E.J."/>
            <person name="Remnant E.J."/>
            <person name="Van Eeckhoven J."/>
            <person name="Graham B."/>
            <person name="Knapp R.A."/>
            <person name="Langford K.W."/>
            <person name="Kronenberg Z."/>
            <person name="Press M.O."/>
            <person name="Eacker S.M."/>
            <person name="Wilson-Rankin E.E."/>
            <person name="Purcell J."/>
            <person name="Lester P.J."/>
            <person name="Dearden P.K."/>
        </authorList>
    </citation>
    <scope>NUCLEOTIDE SEQUENCE</scope>
    <source>
        <strain evidence="1">Marl-1</strain>
    </source>
</reference>
<proteinExistence type="predicted"/>
<sequence length="113" mass="12847">MLGLILGTVRGGVTMMIVVIEQADQSESSSRNDKLQDILKEIHIKNNAVVNSMISYDIKFKYDLTYQEYEVQDISSDSQRRFRAFLSTGHVGVLIQNKFVKLSSNSLNLLLNY</sequence>
<dbReference type="AlphaFoldDB" id="A0A834J234"/>
<name>A0A834J234_VESVU</name>
<comment type="caution">
    <text evidence="1">The sequence shown here is derived from an EMBL/GenBank/DDBJ whole genome shotgun (WGS) entry which is preliminary data.</text>
</comment>